<evidence type="ECO:0000313" key="2">
    <source>
        <dbReference type="Proteomes" id="UP000320513"/>
    </source>
</evidence>
<name>A0A557XCC1_9MYCO</name>
<keyword evidence="2" id="KW-1185">Reference proteome</keyword>
<dbReference type="EMBL" id="VMQU01000155">
    <property type="protein sequence ID" value="TVS83168.1"/>
    <property type="molecule type" value="Genomic_DNA"/>
</dbReference>
<reference evidence="1 2" key="1">
    <citation type="submission" date="2019-07" db="EMBL/GenBank/DDBJ databases">
        <title>New Mycobacterium species.</title>
        <authorList>
            <person name="Tortoli E."/>
            <person name="Ghielmetti G."/>
            <person name="Friedel U."/>
            <person name="Trovato A."/>
        </authorList>
    </citation>
    <scope>NUCLEOTIDE SEQUENCE [LARGE SCALE GENOMIC DNA]</scope>
    <source>
        <strain evidence="1 2">16-83</strain>
    </source>
</reference>
<dbReference type="AlphaFoldDB" id="A0A557XCC1"/>
<comment type="caution">
    <text evidence="1">The sequence shown here is derived from an EMBL/GenBank/DDBJ whole genome shotgun (WGS) entry which is preliminary data.</text>
</comment>
<dbReference type="OrthoDB" id="4742748at2"/>
<organism evidence="1 2">
    <name type="scientific">Mycobacterium helveticum</name>
    <dbReference type="NCBI Taxonomy" id="2592811"/>
    <lineage>
        <taxon>Bacteria</taxon>
        <taxon>Bacillati</taxon>
        <taxon>Actinomycetota</taxon>
        <taxon>Actinomycetes</taxon>
        <taxon>Mycobacteriales</taxon>
        <taxon>Mycobacteriaceae</taxon>
        <taxon>Mycobacterium</taxon>
    </lineage>
</organism>
<gene>
    <name evidence="1" type="ORF">FPZ47_24200</name>
</gene>
<sequence length="100" mass="11112">MRIVILGSARQHGITDEEIRSAIEYPMWTARVTPRISGTVPRLFIGRLVDAEPPIEVLADTSSGECVAFHAMMLRQSTLAELDEQTALVLLPQLAARQRK</sequence>
<evidence type="ECO:0000313" key="1">
    <source>
        <dbReference type="EMBL" id="TVS83168.1"/>
    </source>
</evidence>
<protein>
    <submittedName>
        <fullName evidence="1">Uncharacterized protein</fullName>
    </submittedName>
</protein>
<accession>A0A557XCC1</accession>
<dbReference type="Proteomes" id="UP000320513">
    <property type="component" value="Unassembled WGS sequence"/>
</dbReference>
<proteinExistence type="predicted"/>
<dbReference type="RefSeq" id="WP_144956161.1">
    <property type="nucleotide sequence ID" value="NZ_VMQU01000155.1"/>
</dbReference>